<dbReference type="OrthoDB" id="67700at2759"/>
<dbReference type="AlphaFoldDB" id="A0A8X6UCD8"/>
<dbReference type="PROSITE" id="PS51258">
    <property type="entry name" value="MHD1"/>
    <property type="match status" value="1"/>
</dbReference>
<feature type="domain" description="MHD1" evidence="4">
    <location>
        <begin position="309"/>
        <end position="433"/>
    </location>
</feature>
<dbReference type="InterPro" id="IPR014770">
    <property type="entry name" value="Munc13_1"/>
</dbReference>
<evidence type="ECO:0000313" key="6">
    <source>
        <dbReference type="Proteomes" id="UP000887013"/>
    </source>
</evidence>
<dbReference type="EMBL" id="BMAW01030489">
    <property type="protein sequence ID" value="GFU16690.1"/>
    <property type="molecule type" value="Genomic_DNA"/>
</dbReference>
<sequence length="848" mass="98219">MIEGTLKIKESEEYDSIQLLSISEVTEVYYQLFKKEMESSATETKRKKSFDGSIPEEAANQLVDFADRNQISCFSQTLAELLTLLEWQNEKKSPEIQQSAIYNSLLRVEKAANNTSTWELLSQDLEGPMISISSFETNMLEQTVSMYIVDILDKDRTQPLFFPLTELFQSDILVKWRILEKIASIKVMPQQTIYKHKLTEFLRKRIQDEVGNWLDQEFSKLKMSGKSTVLKDIEILTKILKDFKTQLDVAVDFVSVEGSLFKEASCCYFDCLSKTLDEKLHPICLQIMKSMDIYQEYHRTFHVNLRDSCALSHALYLQVKHLVHCLRHRKKTPQSWKLEDYNSMFVKFFMNLLQVVKSECHNRIKRAIQVGTKDSIHSEERILSCSVIVLNCFCTVIDEWKHLEIEDEDLQVAFLIKIVDIICDGAKIFAEALDDTLSKEILLLSNADIVKKACILANSVEHVRKYLEDLPHQMQWKHSLNKLNEESTDTSFSDQVMRILNLIHQSMDSDLNCIVAKNLNTATTNLQSQYEKSLSTWLQASNLLQGYERFLCHFNEYLESVNECLKDELFPKFLSFLWVSTLMYIQNGFQEGQSPEYAKTIKENIHSLLDYLLYMKMEDTDAYKPLLRQLMSILDLNSKTTVDLQLDYYNHIAESIVSPVEYLGHIAFQAGYKLTGEDYVDFYINIQKGQRLPARKFEMNELYVKLTLCPSSLFPNQIPLKSTPVTEDLDNPVFNQFFQFSNLPAKILSIKGAVVQVLVLNQNKSYSAEAVLLLKQVQNMSGFASLEFLPVYLMPLKKFDMSQISYQVLENRSRWDKNAKFFINSRNKAVKSQKISLSCIPGRNQCLF</sequence>
<comment type="caution">
    <text evidence="5">The sequence shown here is derived from an EMBL/GenBank/DDBJ whole genome shotgun (WGS) entry which is preliminary data.</text>
</comment>
<evidence type="ECO:0000256" key="1">
    <source>
        <dbReference type="ARBA" id="ARBA00004603"/>
    </source>
</evidence>
<reference evidence="5" key="1">
    <citation type="submission" date="2020-08" db="EMBL/GenBank/DDBJ databases">
        <title>Multicomponent nature underlies the extraordinary mechanical properties of spider dragline silk.</title>
        <authorList>
            <person name="Kono N."/>
            <person name="Nakamura H."/>
            <person name="Mori M."/>
            <person name="Yoshida Y."/>
            <person name="Ohtoshi R."/>
            <person name="Malay A.D."/>
            <person name="Moran D.A.P."/>
            <person name="Tomita M."/>
            <person name="Numata K."/>
            <person name="Arakawa K."/>
        </authorList>
    </citation>
    <scope>NUCLEOTIDE SEQUENCE</scope>
</reference>
<organism evidence="5 6">
    <name type="scientific">Nephila pilipes</name>
    <name type="common">Giant wood spider</name>
    <name type="synonym">Nephila maculata</name>
    <dbReference type="NCBI Taxonomy" id="299642"/>
    <lineage>
        <taxon>Eukaryota</taxon>
        <taxon>Metazoa</taxon>
        <taxon>Ecdysozoa</taxon>
        <taxon>Arthropoda</taxon>
        <taxon>Chelicerata</taxon>
        <taxon>Arachnida</taxon>
        <taxon>Araneae</taxon>
        <taxon>Araneomorphae</taxon>
        <taxon>Entelegynae</taxon>
        <taxon>Araneoidea</taxon>
        <taxon>Nephilidae</taxon>
        <taxon>Nephila</taxon>
    </lineage>
</organism>
<proteinExistence type="inferred from homology"/>
<dbReference type="GO" id="GO:0005770">
    <property type="term" value="C:late endosome"/>
    <property type="evidence" value="ECO:0007669"/>
    <property type="project" value="UniProtKB-SubCell"/>
</dbReference>
<dbReference type="SMART" id="SM00239">
    <property type="entry name" value="C2"/>
    <property type="match status" value="1"/>
</dbReference>
<comment type="subcellular location">
    <subcellularLocation>
        <location evidence="1">Late endosome</location>
    </subcellularLocation>
</comment>
<evidence type="ECO:0000256" key="2">
    <source>
        <dbReference type="ARBA" id="ARBA00005823"/>
    </source>
</evidence>
<keyword evidence="6" id="KW-1185">Reference proteome</keyword>
<dbReference type="InterPro" id="IPR052095">
    <property type="entry name" value="UNC-13_domain"/>
</dbReference>
<dbReference type="GO" id="GO:0006887">
    <property type="term" value="P:exocytosis"/>
    <property type="evidence" value="ECO:0007669"/>
    <property type="project" value="UniProtKB-KW"/>
</dbReference>
<dbReference type="PANTHER" id="PTHR45999:SF4">
    <property type="entry name" value="UNC-13-4A, ISOFORM B"/>
    <property type="match status" value="1"/>
</dbReference>
<dbReference type="Gene3D" id="1.10.357.50">
    <property type="match status" value="1"/>
</dbReference>
<dbReference type="Gene3D" id="2.60.40.150">
    <property type="entry name" value="C2 domain"/>
    <property type="match status" value="1"/>
</dbReference>
<accession>A0A8X6UCD8</accession>
<gene>
    <name evidence="5" type="primary">AVEN_223117_1</name>
    <name evidence="5" type="ORF">NPIL_206532</name>
</gene>
<dbReference type="Proteomes" id="UP000887013">
    <property type="component" value="Unassembled WGS sequence"/>
</dbReference>
<keyword evidence="3" id="KW-0268">Exocytosis</keyword>
<name>A0A8X6UCD8_NEPPI</name>
<dbReference type="GO" id="GO:0099503">
    <property type="term" value="C:secretory vesicle"/>
    <property type="evidence" value="ECO:0007669"/>
    <property type="project" value="TreeGrafter"/>
</dbReference>
<comment type="similarity">
    <text evidence="2">Belongs to the unc-13 family.</text>
</comment>
<evidence type="ECO:0000313" key="5">
    <source>
        <dbReference type="EMBL" id="GFU16690.1"/>
    </source>
</evidence>
<protein>
    <recommendedName>
        <fullName evidence="4">MHD1 domain-containing protein</fullName>
    </recommendedName>
</protein>
<dbReference type="InterPro" id="IPR035892">
    <property type="entry name" value="C2_domain_sf"/>
</dbReference>
<evidence type="ECO:0000259" key="4">
    <source>
        <dbReference type="PROSITE" id="PS51258"/>
    </source>
</evidence>
<dbReference type="InterPro" id="IPR000008">
    <property type="entry name" value="C2_dom"/>
</dbReference>
<evidence type="ECO:0000256" key="3">
    <source>
        <dbReference type="ARBA" id="ARBA00022483"/>
    </source>
</evidence>
<dbReference type="PANTHER" id="PTHR45999">
    <property type="entry name" value="UNC-13-4A, ISOFORM B"/>
    <property type="match status" value="1"/>
</dbReference>
<dbReference type="SUPFAM" id="SSF49562">
    <property type="entry name" value="C2 domain (Calcium/lipid-binding domain, CaLB)"/>
    <property type="match status" value="1"/>
</dbReference>